<protein>
    <recommendedName>
        <fullName evidence="4">Tyrosinase copper-binding domain-containing protein</fullName>
    </recommendedName>
</protein>
<evidence type="ECO:0000256" key="1">
    <source>
        <dbReference type="ARBA" id="ARBA00004573"/>
    </source>
</evidence>
<evidence type="ECO:0000259" key="4">
    <source>
        <dbReference type="PROSITE" id="PS00498"/>
    </source>
</evidence>
<dbReference type="Pfam" id="PF00264">
    <property type="entry name" value="Tyrosinase"/>
    <property type="match status" value="1"/>
</dbReference>
<reference evidence="5" key="3">
    <citation type="submission" date="2025-09" db="UniProtKB">
        <authorList>
            <consortium name="Ensembl"/>
        </authorList>
    </citation>
    <scope>IDENTIFICATION</scope>
</reference>
<evidence type="ECO:0000313" key="5">
    <source>
        <dbReference type="Ensembl" id="ENSCSAVP00000019194.1"/>
    </source>
</evidence>
<dbReference type="GO" id="GO:0031410">
    <property type="term" value="C:cytoplasmic vesicle"/>
    <property type="evidence" value="ECO:0007669"/>
    <property type="project" value="UniProtKB-ARBA"/>
</dbReference>
<dbReference type="AlphaFoldDB" id="H2ZNM8"/>
<dbReference type="Gene3D" id="1.10.1280.10">
    <property type="entry name" value="Di-copper center containing domain from catechol oxidase"/>
    <property type="match status" value="1"/>
</dbReference>
<dbReference type="GO" id="GO:0042438">
    <property type="term" value="P:melanin biosynthetic process"/>
    <property type="evidence" value="ECO:0007669"/>
    <property type="project" value="UniProtKB-KW"/>
</dbReference>
<dbReference type="eggNOG" id="ENOG502RF2C">
    <property type="taxonomic scope" value="Eukaryota"/>
</dbReference>
<dbReference type="InterPro" id="IPR002227">
    <property type="entry name" value="Tyrosinase_Cu-bd"/>
</dbReference>
<dbReference type="SUPFAM" id="SSF48056">
    <property type="entry name" value="Di-copper centre-containing domain"/>
    <property type="match status" value="1"/>
</dbReference>
<dbReference type="PROSITE" id="PS00498">
    <property type="entry name" value="TYROSINASE_2"/>
    <property type="match status" value="1"/>
</dbReference>
<dbReference type="HOGENOM" id="CLU_053703_0_0_1"/>
<accession>H2ZNM8</accession>
<evidence type="ECO:0000313" key="6">
    <source>
        <dbReference type="Proteomes" id="UP000007875"/>
    </source>
</evidence>
<comment type="similarity">
    <text evidence="2">Belongs to the tyrosinase family.</text>
</comment>
<dbReference type="Ensembl" id="ENSCSAVT00000019401.1">
    <property type="protein sequence ID" value="ENSCSAVP00000019194.1"/>
    <property type="gene ID" value="ENSCSAVG00000011271.1"/>
</dbReference>
<keyword evidence="3" id="KW-0470">Melanin biosynthesis</keyword>
<dbReference type="InParanoid" id="H2ZNM8"/>
<comment type="subcellular location">
    <subcellularLocation>
        <location evidence="1">Melanosome membrane</location>
        <topology evidence="1">Single-pass type I membrane protein</topology>
    </subcellularLocation>
</comment>
<feature type="domain" description="Tyrosinase copper-binding" evidence="4">
    <location>
        <begin position="49"/>
        <end position="60"/>
    </location>
</feature>
<sequence>MPSYTNFDLSETLSHNQIHNCMCMPSTKLNISSEDCTFSLVVTDFSSFDPLFFLHHSQVDRIYALYKHSRELLGQQDWSKQSFLEDYDKEYPAFNFKKRQDIAESFHWPLSPFCNASMNPSYVTLNEGSWTVENSFYYQELYGYKYDTFDLGGRPWLPLLEDLEEMYSSPYYGSPTPFISHVAPDIGEVSYRKICRLNTRKCYMNNH</sequence>
<organism evidence="5 6">
    <name type="scientific">Ciona savignyi</name>
    <name type="common">Pacific transparent sea squirt</name>
    <dbReference type="NCBI Taxonomy" id="51511"/>
    <lineage>
        <taxon>Eukaryota</taxon>
        <taxon>Metazoa</taxon>
        <taxon>Chordata</taxon>
        <taxon>Tunicata</taxon>
        <taxon>Ascidiacea</taxon>
        <taxon>Phlebobranchia</taxon>
        <taxon>Cionidae</taxon>
        <taxon>Ciona</taxon>
    </lineage>
</organism>
<reference evidence="5" key="2">
    <citation type="submission" date="2025-08" db="UniProtKB">
        <authorList>
            <consortium name="Ensembl"/>
        </authorList>
    </citation>
    <scope>IDENTIFICATION</scope>
</reference>
<dbReference type="GeneTree" id="ENSGT00940000168015"/>
<evidence type="ECO:0000256" key="2">
    <source>
        <dbReference type="ARBA" id="ARBA00009928"/>
    </source>
</evidence>
<reference evidence="6" key="1">
    <citation type="submission" date="2003-08" db="EMBL/GenBank/DDBJ databases">
        <authorList>
            <person name="Birren B."/>
            <person name="Nusbaum C."/>
            <person name="Abebe A."/>
            <person name="Abouelleil A."/>
            <person name="Adekoya E."/>
            <person name="Ait-zahra M."/>
            <person name="Allen N."/>
            <person name="Allen T."/>
            <person name="An P."/>
            <person name="Anderson M."/>
            <person name="Anderson S."/>
            <person name="Arachchi H."/>
            <person name="Armbruster J."/>
            <person name="Bachantsang P."/>
            <person name="Baldwin J."/>
            <person name="Barry A."/>
            <person name="Bayul T."/>
            <person name="Blitshsteyn B."/>
            <person name="Bloom T."/>
            <person name="Blye J."/>
            <person name="Boguslavskiy L."/>
            <person name="Borowsky M."/>
            <person name="Boukhgalter B."/>
            <person name="Brunache A."/>
            <person name="Butler J."/>
            <person name="Calixte N."/>
            <person name="Calvo S."/>
            <person name="Camarata J."/>
            <person name="Campo K."/>
            <person name="Chang J."/>
            <person name="Cheshatsang Y."/>
            <person name="Citroen M."/>
            <person name="Collymore A."/>
            <person name="Considine T."/>
            <person name="Cook A."/>
            <person name="Cooke P."/>
            <person name="Corum B."/>
            <person name="Cuomo C."/>
            <person name="David R."/>
            <person name="Dawoe T."/>
            <person name="Degray S."/>
            <person name="Dodge S."/>
            <person name="Dooley K."/>
            <person name="Dorje P."/>
            <person name="Dorjee K."/>
            <person name="Dorris L."/>
            <person name="Duffey N."/>
            <person name="Dupes A."/>
            <person name="Elkins T."/>
            <person name="Engels R."/>
            <person name="Erickson J."/>
            <person name="Farina A."/>
            <person name="Faro S."/>
            <person name="Ferreira P."/>
            <person name="Fischer H."/>
            <person name="Fitzgerald M."/>
            <person name="Foley K."/>
            <person name="Gage D."/>
            <person name="Galagan J."/>
            <person name="Gearin G."/>
            <person name="Gnerre S."/>
            <person name="Gnirke A."/>
            <person name="Goyette A."/>
            <person name="Graham J."/>
            <person name="Grandbois E."/>
            <person name="Gyaltsen K."/>
            <person name="Hafez N."/>
            <person name="Hagopian D."/>
            <person name="Hagos B."/>
            <person name="Hall J."/>
            <person name="Hatcher B."/>
            <person name="Heller A."/>
            <person name="Higgins H."/>
            <person name="Honan T."/>
            <person name="Horn A."/>
            <person name="Houde N."/>
            <person name="Hughes L."/>
            <person name="Hulme W."/>
            <person name="Husby E."/>
            <person name="Iliev I."/>
            <person name="Jaffe D."/>
            <person name="Jones C."/>
            <person name="Kamal M."/>
            <person name="Kamat A."/>
            <person name="Kamvysselis M."/>
            <person name="Karlsson E."/>
            <person name="Kells C."/>
            <person name="Kieu A."/>
            <person name="Kisner P."/>
            <person name="Kodira C."/>
            <person name="Kulbokas E."/>
            <person name="Labutti K."/>
            <person name="Lama D."/>
            <person name="Landers T."/>
            <person name="Leger J."/>
            <person name="Levine S."/>
            <person name="Lewis D."/>
            <person name="Lewis T."/>
            <person name="Lindblad-toh K."/>
            <person name="Liu X."/>
            <person name="Lokyitsang T."/>
            <person name="Lokyitsang Y."/>
            <person name="Lucien O."/>
            <person name="Lui A."/>
            <person name="Ma L.J."/>
            <person name="Mabbitt R."/>
            <person name="Macdonald J."/>
            <person name="Maclean C."/>
            <person name="Major J."/>
            <person name="Manning J."/>
            <person name="Marabella R."/>
            <person name="Maru K."/>
            <person name="Matthews C."/>
            <person name="Mauceli E."/>
            <person name="Mccarthy M."/>
            <person name="Mcdonough S."/>
            <person name="Mcghee T."/>
            <person name="Meldrim J."/>
            <person name="Meneus L."/>
            <person name="Mesirov J."/>
            <person name="Mihalev A."/>
            <person name="Mihova T."/>
            <person name="Mikkelsen T."/>
            <person name="Mlenga V."/>
            <person name="Moru K."/>
            <person name="Mozes J."/>
            <person name="Mulrain L."/>
            <person name="Munson G."/>
            <person name="Naylor J."/>
            <person name="Newes C."/>
            <person name="Nguyen C."/>
            <person name="Nguyen N."/>
            <person name="Nguyen T."/>
            <person name="Nicol R."/>
            <person name="Nielsen C."/>
            <person name="Nizzari M."/>
            <person name="Norbu C."/>
            <person name="Norbu N."/>
            <person name="O'donnell P."/>
            <person name="Okoawo O."/>
            <person name="O'leary S."/>
            <person name="Omotosho B."/>
            <person name="O'neill K."/>
            <person name="Osman S."/>
            <person name="Parker S."/>
            <person name="Perrin D."/>
            <person name="Phunkhang P."/>
            <person name="Piqani B."/>
            <person name="Purcell S."/>
            <person name="Rachupka T."/>
            <person name="Ramasamy U."/>
            <person name="Rameau R."/>
            <person name="Ray V."/>
            <person name="Raymond C."/>
            <person name="Retta R."/>
            <person name="Richardson S."/>
            <person name="Rise C."/>
            <person name="Rodriguez J."/>
            <person name="Rogers J."/>
            <person name="Rogov P."/>
            <person name="Rutman M."/>
            <person name="Schupbach R."/>
            <person name="Seaman C."/>
            <person name="Settipalli S."/>
            <person name="Sharpe T."/>
            <person name="Sheridan J."/>
            <person name="Sherpa N."/>
            <person name="Shi J."/>
            <person name="Smirnov S."/>
            <person name="Smith C."/>
            <person name="Sougnez C."/>
            <person name="Spencer B."/>
            <person name="Stalker J."/>
            <person name="Stange-thomann N."/>
            <person name="Stavropoulos S."/>
            <person name="Stetson K."/>
            <person name="Stone C."/>
            <person name="Stone S."/>
            <person name="Stubbs M."/>
            <person name="Talamas J."/>
            <person name="Tchuinga P."/>
            <person name="Tenzing P."/>
            <person name="Tesfaye S."/>
            <person name="Theodore J."/>
            <person name="Thoulutsang Y."/>
            <person name="Topham K."/>
            <person name="Towey S."/>
            <person name="Tsamla T."/>
            <person name="Tsomo N."/>
            <person name="Vallee D."/>
            <person name="Vassiliev H."/>
            <person name="Venkataraman V."/>
            <person name="Vinson J."/>
            <person name="Vo A."/>
            <person name="Wade C."/>
            <person name="Wang S."/>
            <person name="Wangchuk T."/>
            <person name="Wangdi T."/>
            <person name="Whittaker C."/>
            <person name="Wilkinson J."/>
            <person name="Wu Y."/>
            <person name="Wyman D."/>
            <person name="Yadav S."/>
            <person name="Yang S."/>
            <person name="Yang X."/>
            <person name="Yeager S."/>
            <person name="Yee E."/>
            <person name="Young G."/>
            <person name="Zainoun J."/>
            <person name="Zembeck L."/>
            <person name="Zimmer A."/>
            <person name="Zody M."/>
            <person name="Lander E."/>
        </authorList>
    </citation>
    <scope>NUCLEOTIDE SEQUENCE [LARGE SCALE GENOMIC DNA]</scope>
</reference>
<keyword evidence="6" id="KW-1185">Reference proteome</keyword>
<evidence type="ECO:0000256" key="3">
    <source>
        <dbReference type="ARBA" id="ARBA00023101"/>
    </source>
</evidence>
<dbReference type="Proteomes" id="UP000007875">
    <property type="component" value="Unassembled WGS sequence"/>
</dbReference>
<dbReference type="InterPro" id="IPR008922">
    <property type="entry name" value="Di-copper_centre_dom_sf"/>
</dbReference>
<name>H2ZNM8_CIOSA</name>
<proteinExistence type="inferred from homology"/>
<dbReference type="GO" id="GO:0016491">
    <property type="term" value="F:oxidoreductase activity"/>
    <property type="evidence" value="ECO:0007669"/>
    <property type="project" value="InterPro"/>
</dbReference>